<comment type="caution">
    <text evidence="1">The sequence shown here is derived from an EMBL/GenBank/DDBJ whole genome shotgun (WGS) entry which is preliminary data.</text>
</comment>
<dbReference type="PANTHER" id="PTHR43649">
    <property type="entry name" value="ARABINOSE-BINDING PROTEIN-RELATED"/>
    <property type="match status" value="1"/>
</dbReference>
<sequence length="426" mass="46829">MALTRRQLLAGTASGLLGSALLGTAGCGRGAYLAPEDTISMWYWNRSISDTLLAKTPKDTGVKLAAQKIGGDFRAKLLTSLAGKAYVPDVTGLNEDIATYFPDEDQFFDLNELGAEEVKSQYLEWKWLRGQAPSGRFIGFPMDTGPTALYYREDLFEAAGLPTEPDEVAQRVATWDGFFELGTQLVEANPDVKLLPRGNDVFDRVVGQSGERYMDEQNRFIGDGEHLRRAWDLAIESNERKLTARIDANFSPEWNAAVSTGAVASLVGAVWVAQIMADGAKDTSGKWRLCRAPDGPGNWGGSFLGITKYCRDPEAAWEVVKYVQSPENQLVYGLNEYKLYPAAASALDDPRAQVEDPFFGGQVTNAVFAESAKEVKPVYLSPYDNVIGPCFTDQLTLTWSAGKDPDRAWQDALREVDRQLSHLGLI</sequence>
<accession>A0ABV7YPD4</accession>
<gene>
    <name evidence="1" type="ORF">ACFOUW_39120</name>
</gene>
<dbReference type="PANTHER" id="PTHR43649:SF32">
    <property type="entry name" value="SUGAR BINDING SECRETED PROTEIN"/>
    <property type="match status" value="1"/>
</dbReference>
<dbReference type="SUPFAM" id="SSF53850">
    <property type="entry name" value="Periplasmic binding protein-like II"/>
    <property type="match status" value="1"/>
</dbReference>
<protein>
    <submittedName>
        <fullName evidence="1">ABC transporter substrate-binding protein</fullName>
    </submittedName>
</protein>
<reference evidence="2" key="1">
    <citation type="journal article" date="2019" name="Int. J. Syst. Evol. Microbiol.">
        <title>The Global Catalogue of Microorganisms (GCM) 10K type strain sequencing project: providing services to taxonomists for standard genome sequencing and annotation.</title>
        <authorList>
            <consortium name="The Broad Institute Genomics Platform"/>
            <consortium name="The Broad Institute Genome Sequencing Center for Infectious Disease"/>
            <person name="Wu L."/>
            <person name="Ma J."/>
        </authorList>
    </citation>
    <scope>NUCLEOTIDE SEQUENCE [LARGE SCALE GENOMIC DNA]</scope>
    <source>
        <strain evidence="2">CGMCC 4.7241</strain>
    </source>
</reference>
<evidence type="ECO:0000313" key="1">
    <source>
        <dbReference type="EMBL" id="MFC3766893.1"/>
    </source>
</evidence>
<dbReference type="Pfam" id="PF01547">
    <property type="entry name" value="SBP_bac_1"/>
    <property type="match status" value="1"/>
</dbReference>
<dbReference type="InterPro" id="IPR050490">
    <property type="entry name" value="Bact_solute-bd_prot1"/>
</dbReference>
<dbReference type="PROSITE" id="PS51257">
    <property type="entry name" value="PROKAR_LIPOPROTEIN"/>
    <property type="match status" value="1"/>
</dbReference>
<organism evidence="1 2">
    <name type="scientific">Tenggerimyces flavus</name>
    <dbReference type="NCBI Taxonomy" id="1708749"/>
    <lineage>
        <taxon>Bacteria</taxon>
        <taxon>Bacillati</taxon>
        <taxon>Actinomycetota</taxon>
        <taxon>Actinomycetes</taxon>
        <taxon>Propionibacteriales</taxon>
        <taxon>Nocardioidaceae</taxon>
        <taxon>Tenggerimyces</taxon>
    </lineage>
</organism>
<evidence type="ECO:0000313" key="2">
    <source>
        <dbReference type="Proteomes" id="UP001595699"/>
    </source>
</evidence>
<proteinExistence type="predicted"/>
<dbReference type="Gene3D" id="3.40.190.10">
    <property type="entry name" value="Periplasmic binding protein-like II"/>
    <property type="match status" value="1"/>
</dbReference>
<dbReference type="EMBL" id="JBHRZH010000062">
    <property type="protein sequence ID" value="MFC3766893.1"/>
    <property type="molecule type" value="Genomic_DNA"/>
</dbReference>
<dbReference type="InterPro" id="IPR006059">
    <property type="entry name" value="SBP"/>
</dbReference>
<dbReference type="PROSITE" id="PS51318">
    <property type="entry name" value="TAT"/>
    <property type="match status" value="1"/>
</dbReference>
<dbReference type="RefSeq" id="WP_205115977.1">
    <property type="nucleotide sequence ID" value="NZ_JAFBCM010000001.1"/>
</dbReference>
<dbReference type="Proteomes" id="UP001595699">
    <property type="component" value="Unassembled WGS sequence"/>
</dbReference>
<dbReference type="InterPro" id="IPR006311">
    <property type="entry name" value="TAT_signal"/>
</dbReference>
<keyword evidence="2" id="KW-1185">Reference proteome</keyword>
<name>A0ABV7YPD4_9ACTN</name>